<keyword evidence="2" id="KW-1185">Reference proteome</keyword>
<dbReference type="VEuPathDB" id="PiroplasmaDB:BMR1_01G01650"/>
<dbReference type="GeneID" id="24423400"/>
<evidence type="ECO:0000313" key="2">
    <source>
        <dbReference type="Proteomes" id="UP000002899"/>
    </source>
</evidence>
<sequence>MAFQDSEQANSQSSLKTHYEDGLDASSTAFSTFSQEALDFIGQKARSSKYRTRRDEIISRLLCRWWYILPDWPNPHHDYTNELKEAKLKLLTIAEYEEHEDNDANGFTKVYEFSTYKGVFRGPGGKIYDLRNRDKCPCYEYICTMRDRQIILMLQAAIINQIKCMILSNVEEREIVPFINELKAVSRLTSLDDEP</sequence>
<dbReference type="KEGG" id="bmic:BMR1_01G01650"/>
<reference evidence="1 2" key="2">
    <citation type="journal article" date="2013" name="PLoS ONE">
        <title>Whole genome mapping and re-organization of the nuclear and mitochondrial genomes of Babesia microti isolates.</title>
        <authorList>
            <person name="Cornillot E."/>
            <person name="Dassouli A."/>
            <person name="Garg A."/>
            <person name="Pachikara N."/>
            <person name="Randazzo S."/>
            <person name="Depoix D."/>
            <person name="Carcy B."/>
            <person name="Delbecq S."/>
            <person name="Frutos R."/>
            <person name="Silva J.C."/>
            <person name="Sutton R."/>
            <person name="Krause P.J."/>
            <person name="Mamoun C.B."/>
        </authorList>
    </citation>
    <scope>NUCLEOTIDE SEQUENCE [LARGE SCALE GENOMIC DNA]</scope>
    <source>
        <strain evidence="1 2">RI</strain>
    </source>
</reference>
<organism evidence="1 2">
    <name type="scientific">Babesia microti (strain RI)</name>
    <dbReference type="NCBI Taxonomy" id="1133968"/>
    <lineage>
        <taxon>Eukaryota</taxon>
        <taxon>Sar</taxon>
        <taxon>Alveolata</taxon>
        <taxon>Apicomplexa</taxon>
        <taxon>Aconoidasida</taxon>
        <taxon>Piroplasmida</taxon>
        <taxon>Babesiidae</taxon>
        <taxon>Babesia</taxon>
    </lineage>
</organism>
<name>A0A1N6LWR0_BABMR</name>
<dbReference type="OrthoDB" id="74703at2759"/>
<dbReference type="RefSeq" id="XP_021337402.1">
    <property type="nucleotide sequence ID" value="XM_021482595.1"/>
</dbReference>
<accession>A0A1N6LWR0</accession>
<dbReference type="EMBL" id="FO082871">
    <property type="protein sequence ID" value="SIO73300.1"/>
    <property type="molecule type" value="Genomic_DNA"/>
</dbReference>
<reference evidence="1 2" key="3">
    <citation type="journal article" date="2016" name="Sci. Rep.">
        <title>Genome-wide diversity and gene expression profiling of Babesia microti isolates identify polymorphic genes that mediate host-pathogen interactions.</title>
        <authorList>
            <person name="Silva J.C."/>
            <person name="Cornillot E."/>
            <person name="McCracken C."/>
            <person name="Usmani-Brown S."/>
            <person name="Dwivedi A."/>
            <person name="Ifeonu O.O."/>
            <person name="Crabtree J."/>
            <person name="Gotia H.T."/>
            <person name="Virji A.Z."/>
            <person name="Reynes C."/>
            <person name="Colinge J."/>
            <person name="Kumar V."/>
            <person name="Lawres L."/>
            <person name="Pazzi J.E."/>
            <person name="Pablo J.V."/>
            <person name="Hung C."/>
            <person name="Brancato J."/>
            <person name="Kumari P."/>
            <person name="Orvis J."/>
            <person name="Tretina K."/>
            <person name="Chibucos M."/>
            <person name="Ott S."/>
            <person name="Sadzewicz L."/>
            <person name="Sengamalay N."/>
            <person name="Shetty A.C."/>
            <person name="Su Q."/>
            <person name="Tallon L."/>
            <person name="Fraser C.M."/>
            <person name="Frutos R."/>
            <person name="Molina D.M."/>
            <person name="Krause P.J."/>
            <person name="Ben Mamoun C."/>
        </authorList>
    </citation>
    <scope>NUCLEOTIDE SEQUENCE [LARGE SCALE GENOMIC DNA]</scope>
    <source>
        <strain evidence="1 2">RI</strain>
    </source>
</reference>
<dbReference type="Proteomes" id="UP000002899">
    <property type="component" value="Chromosome I"/>
</dbReference>
<evidence type="ECO:0000313" key="1">
    <source>
        <dbReference type="EMBL" id="SIO73300.1"/>
    </source>
</evidence>
<reference evidence="1 2" key="1">
    <citation type="journal article" date="2012" name="Nucleic Acids Res.">
        <title>Sequencing of the smallest Apicomplexan genome from the human pathogen Babesia microti.</title>
        <authorList>
            <person name="Cornillot E."/>
            <person name="Hadj-Kaddour K."/>
            <person name="Dassouli A."/>
            <person name="Noel B."/>
            <person name="Ranwez V."/>
            <person name="Vacherie B."/>
            <person name="Augagneur Y."/>
            <person name="Bres V."/>
            <person name="Duclos A."/>
            <person name="Randazzo S."/>
            <person name="Carcy B."/>
            <person name="Debierre-Grockiego F."/>
            <person name="Delbecq S."/>
            <person name="Moubri-Menage K."/>
            <person name="Shams-Eldin H."/>
            <person name="Usmani-Brown S."/>
            <person name="Bringaud F."/>
            <person name="Wincker P."/>
            <person name="Vivares C.P."/>
            <person name="Schwarz R.T."/>
            <person name="Schetters T.P."/>
            <person name="Krause P.J."/>
            <person name="Gorenflot A."/>
            <person name="Berry V."/>
            <person name="Barbe V."/>
            <person name="Ben Mamoun C."/>
        </authorList>
    </citation>
    <scope>NUCLEOTIDE SEQUENCE [LARGE SCALE GENOMIC DNA]</scope>
    <source>
        <strain evidence="1 2">RI</strain>
    </source>
</reference>
<protein>
    <submittedName>
        <fullName evidence="1">Uncharacterized protein</fullName>
    </submittedName>
</protein>
<dbReference type="AlphaFoldDB" id="A0A1N6LWR0"/>
<proteinExistence type="predicted"/>
<gene>
    <name evidence="1" type="ORF">BMR1_01G01650</name>
</gene>